<proteinExistence type="predicted"/>
<dbReference type="Proteomes" id="UP000485058">
    <property type="component" value="Unassembled WGS sequence"/>
</dbReference>
<keyword evidence="2" id="KW-1185">Reference proteome</keyword>
<feature type="non-terminal residue" evidence="1">
    <location>
        <position position="50"/>
    </location>
</feature>
<name>A0A699Y977_HAELA</name>
<organism evidence="1 2">
    <name type="scientific">Haematococcus lacustris</name>
    <name type="common">Green alga</name>
    <name type="synonym">Haematococcus pluvialis</name>
    <dbReference type="NCBI Taxonomy" id="44745"/>
    <lineage>
        <taxon>Eukaryota</taxon>
        <taxon>Viridiplantae</taxon>
        <taxon>Chlorophyta</taxon>
        <taxon>core chlorophytes</taxon>
        <taxon>Chlorophyceae</taxon>
        <taxon>CS clade</taxon>
        <taxon>Chlamydomonadales</taxon>
        <taxon>Haematococcaceae</taxon>
        <taxon>Haematococcus</taxon>
    </lineage>
</organism>
<feature type="non-terminal residue" evidence="1">
    <location>
        <position position="1"/>
    </location>
</feature>
<accession>A0A699Y977</accession>
<dbReference type="EMBL" id="BLLF01000011">
    <property type="protein sequence ID" value="GFH05861.1"/>
    <property type="molecule type" value="Genomic_DNA"/>
</dbReference>
<dbReference type="AlphaFoldDB" id="A0A699Y977"/>
<comment type="caution">
    <text evidence="1">The sequence shown here is derived from an EMBL/GenBank/DDBJ whole genome shotgun (WGS) entry which is preliminary data.</text>
</comment>
<gene>
    <name evidence="1" type="ORF">HaLaN_00393</name>
</gene>
<sequence length="50" mass="5869">MKMRLYGAQERVLERYFKMLEEEAVSVSQQQWGTREQLVVFFGNAGIGTR</sequence>
<protein>
    <submittedName>
        <fullName evidence="1">Uncharacterized protein</fullName>
    </submittedName>
</protein>
<evidence type="ECO:0000313" key="2">
    <source>
        <dbReference type="Proteomes" id="UP000485058"/>
    </source>
</evidence>
<evidence type="ECO:0000313" key="1">
    <source>
        <dbReference type="EMBL" id="GFH05861.1"/>
    </source>
</evidence>
<reference evidence="1 2" key="1">
    <citation type="submission" date="2020-02" db="EMBL/GenBank/DDBJ databases">
        <title>Draft genome sequence of Haematococcus lacustris strain NIES-144.</title>
        <authorList>
            <person name="Morimoto D."/>
            <person name="Nakagawa S."/>
            <person name="Yoshida T."/>
            <person name="Sawayama S."/>
        </authorList>
    </citation>
    <scope>NUCLEOTIDE SEQUENCE [LARGE SCALE GENOMIC DNA]</scope>
    <source>
        <strain evidence="1 2">NIES-144</strain>
    </source>
</reference>